<dbReference type="SMART" id="SM00530">
    <property type="entry name" value="HTH_XRE"/>
    <property type="match status" value="1"/>
</dbReference>
<proteinExistence type="predicted"/>
<name>A0A1H9QK76_9MICO</name>
<dbReference type="PANTHER" id="PTHR47691">
    <property type="entry name" value="REGULATOR-RELATED"/>
    <property type="match status" value="1"/>
</dbReference>
<dbReference type="PRINTS" id="PR00364">
    <property type="entry name" value="DISEASERSIST"/>
</dbReference>
<feature type="domain" description="HTH cro/C1-type" evidence="2">
    <location>
        <begin position="11"/>
        <end position="66"/>
    </location>
</feature>
<reference evidence="4" key="1">
    <citation type="submission" date="2016-10" db="EMBL/GenBank/DDBJ databases">
        <authorList>
            <person name="Varghese N."/>
            <person name="Submissions S."/>
        </authorList>
    </citation>
    <scope>NUCLEOTIDE SEQUENCE [LARGE SCALE GENOMIC DNA]</scope>
    <source>
        <strain evidence="4">CGMCC 1.6963</strain>
    </source>
</reference>
<dbReference type="GO" id="GO:0043531">
    <property type="term" value="F:ADP binding"/>
    <property type="evidence" value="ECO:0007669"/>
    <property type="project" value="InterPro"/>
</dbReference>
<dbReference type="GO" id="GO:0003677">
    <property type="term" value="F:DNA binding"/>
    <property type="evidence" value="ECO:0007669"/>
    <property type="project" value="InterPro"/>
</dbReference>
<dbReference type="InterPro" id="IPR010982">
    <property type="entry name" value="Lambda_DNA-bd_dom_sf"/>
</dbReference>
<dbReference type="SUPFAM" id="SSF52540">
    <property type="entry name" value="P-loop containing nucleoside triphosphate hydrolases"/>
    <property type="match status" value="1"/>
</dbReference>
<dbReference type="CDD" id="cd00093">
    <property type="entry name" value="HTH_XRE"/>
    <property type="match status" value="1"/>
</dbReference>
<evidence type="ECO:0000259" key="2">
    <source>
        <dbReference type="PROSITE" id="PS50943"/>
    </source>
</evidence>
<evidence type="ECO:0000313" key="4">
    <source>
        <dbReference type="Proteomes" id="UP000199019"/>
    </source>
</evidence>
<dbReference type="PANTHER" id="PTHR47691:SF3">
    <property type="entry name" value="HTH-TYPE TRANSCRIPTIONAL REGULATOR RV0890C-RELATED"/>
    <property type="match status" value="1"/>
</dbReference>
<dbReference type="RefSeq" id="WP_091755310.1">
    <property type="nucleotide sequence ID" value="NZ_FOHB01000001.1"/>
</dbReference>
<dbReference type="OrthoDB" id="3691954at2"/>
<feature type="region of interest" description="Disordered" evidence="1">
    <location>
        <begin position="249"/>
        <end position="273"/>
    </location>
</feature>
<gene>
    <name evidence="3" type="ORF">SAMN05216199_0662</name>
</gene>
<dbReference type="Gene3D" id="3.40.50.300">
    <property type="entry name" value="P-loop containing nucleotide triphosphate hydrolases"/>
    <property type="match status" value="1"/>
</dbReference>
<dbReference type="Gene3D" id="1.25.40.10">
    <property type="entry name" value="Tetratricopeptide repeat domain"/>
    <property type="match status" value="1"/>
</dbReference>
<dbReference type="SUPFAM" id="SSF47413">
    <property type="entry name" value="lambda repressor-like DNA-binding domains"/>
    <property type="match status" value="1"/>
</dbReference>
<dbReference type="InterPro" id="IPR011990">
    <property type="entry name" value="TPR-like_helical_dom_sf"/>
</dbReference>
<sequence>MSSAGGFGALLRTLRERAGLTQEELAERAGLTSHAISALERGVRTRPYPHTIRSLADALDLDDSARAALFAAVPPRAVSRTSPSDAAAPTRTDRSRSDTRQPQPLPTPLTALVGREEQVRGLTRLLTSGTARLVTLTGLGGVGKTRLSLAAAAAVAECFRDGVAWVPLAAVSDPDLVIPTIGRAVGLAGFEGLDADEVVLQALKDRQLLLVLDNLEQLLPAGTALARLLEACPRLVVLGTSRAPLRVRGEHEQPVRPLALPTSEPSTDPSPSVEAVAASPAASLFVARAQGVRPEFALTPANAEAVAALCTQLAGIPLALELAAAQVRALEPADLLRRLEVVLGREGAADLPRRQRTMTATLDWSYDLLDPDAQLLLRQLGTFVDGFGLDSAKAVADEGVLDRLERLVEHSLVLYRPLPDGTPRYRLLDPVRQYALSRLDAEEFRTTALRHVRHFLARAQADLPAYRRAEAVDVLAATALDDGNFDAALHRAIELDEPELAARLCFALWLYWWLRGSLITGRRHAARALACELPEPARVDVLLTRASMAFAQGDLETSGPGWREARQIGDRLGDLHAQAYGTAGEALVAIARGELEDAERLLTRAAELSGLGLDDDDWLWSLVHIWLGTVRLLQGHADEAAGLVECGIDAARARGDRLVTYIGLFTASQAATALDEPEQARQHLEEGIRLSTETRDLANLAYFLEALAVLEGSEGGGHGSARRVAVLLGAGQALRDRVGASVYGYYKPDMALRAKVEQQARSLLGPVAFAEAVEEGRMLDVDDCAALALATGPRLRLARP</sequence>
<dbReference type="Gene3D" id="1.10.260.40">
    <property type="entry name" value="lambda repressor-like DNA-binding domains"/>
    <property type="match status" value="1"/>
</dbReference>
<organism evidence="3 4">
    <name type="scientific">Pedococcus cremeus</name>
    <dbReference type="NCBI Taxonomy" id="587636"/>
    <lineage>
        <taxon>Bacteria</taxon>
        <taxon>Bacillati</taxon>
        <taxon>Actinomycetota</taxon>
        <taxon>Actinomycetes</taxon>
        <taxon>Micrococcales</taxon>
        <taxon>Intrasporangiaceae</taxon>
        <taxon>Pedococcus</taxon>
    </lineage>
</organism>
<evidence type="ECO:0000313" key="3">
    <source>
        <dbReference type="EMBL" id="SER60854.1"/>
    </source>
</evidence>
<keyword evidence="4" id="KW-1185">Reference proteome</keyword>
<dbReference type="Pfam" id="PF25872">
    <property type="entry name" value="HTH_77"/>
    <property type="match status" value="1"/>
</dbReference>
<dbReference type="InterPro" id="IPR058852">
    <property type="entry name" value="HTH_77"/>
</dbReference>
<feature type="region of interest" description="Disordered" evidence="1">
    <location>
        <begin position="76"/>
        <end position="108"/>
    </location>
</feature>
<accession>A0A1H9QK76</accession>
<dbReference type="EMBL" id="FOHB01000001">
    <property type="protein sequence ID" value="SER60854.1"/>
    <property type="molecule type" value="Genomic_DNA"/>
</dbReference>
<feature type="compositionally biased region" description="Low complexity" evidence="1">
    <location>
        <begin position="261"/>
        <end position="273"/>
    </location>
</feature>
<dbReference type="InterPro" id="IPR027417">
    <property type="entry name" value="P-loop_NTPase"/>
</dbReference>
<dbReference type="Pfam" id="PF13560">
    <property type="entry name" value="HTH_31"/>
    <property type="match status" value="1"/>
</dbReference>
<dbReference type="STRING" id="587636.SAMN05216199_0662"/>
<evidence type="ECO:0000256" key="1">
    <source>
        <dbReference type="SAM" id="MobiDB-lite"/>
    </source>
</evidence>
<dbReference type="Proteomes" id="UP000199019">
    <property type="component" value="Unassembled WGS sequence"/>
</dbReference>
<dbReference type="SUPFAM" id="SSF48452">
    <property type="entry name" value="TPR-like"/>
    <property type="match status" value="1"/>
</dbReference>
<dbReference type="InterPro" id="IPR001387">
    <property type="entry name" value="Cro/C1-type_HTH"/>
</dbReference>
<dbReference type="AlphaFoldDB" id="A0A1H9QK76"/>
<protein>
    <submittedName>
        <fullName evidence="3">Predicted ATPase</fullName>
    </submittedName>
</protein>
<dbReference type="PROSITE" id="PS50943">
    <property type="entry name" value="HTH_CROC1"/>
    <property type="match status" value="1"/>
</dbReference>